<dbReference type="Gene3D" id="3.40.50.300">
    <property type="entry name" value="P-loop containing nucleotide triphosphate hydrolases"/>
    <property type="match status" value="1"/>
</dbReference>
<gene>
    <name evidence="1" type="ORF">DY240_29110</name>
</gene>
<dbReference type="SUPFAM" id="SSF52540">
    <property type="entry name" value="P-loop containing nucleoside triphosphate hydrolases"/>
    <property type="match status" value="1"/>
</dbReference>
<sequence length="809" mass="86270">MQLRTWRREDGDPSFGEIARRVGALRAKSGTAAGVPGRSTVYDCFRDGRRRIDVALVVDIARALHVPDEQVPEWRARCVAARHPKRRELPVAVQRGRPVRVEPFTRRLDAILPETSVLITGMPGVGKTQAATDLACRLIDRGRTADALVLGLRGGDEGAFPSADSIVDAACSALGARATGSLGDRVRTLGDALRAHRCVLVVDDASHVDQVAPLLAGMGGVPVIVTSRVALELPGCLHLPLVRWEVREIVELIAGIAGARRIAGERDAAERIAELVDGIPLAAAVVAARVRDDGEWSLSDVVDALQEDLGAVDDAVHASIAATYRVLDAQARRLLRYAAMQPCADLTIDQLGALVDLDAADAEQVVAVLEASYLMHRGPSGRAAMHALVRSFAAARARREDPPRARHAALDRLAARFIGEAWSVAAQRAGQAEPGASRFGTDLVELTGEDVPEWPLASGLSAAQLVLERAERNRSAVIDLAEACAPTFEHSGMGRLAMQLSTRAVEAARHIGDREGEARAELSIGSLAVRRGESDARTHLERARVLARDAGVSRLELRAVNSLAVHAAQSGDLAEALTQFRTAHAVAKEHGFDDVEPMLLDNIGITLRRLGRLDEALESAESAYLAALALGHVPWAASALSNLSEVQLLLGDAKAAEASATRAIELAGHFETRVIHAYAATNLGAALAAQGRFAEAILRHGDALRLAEGFGWPDLEASVLVNLAHARLATGAPEDRARTREILGRAVELSEGFPMERGRALHALGLVALQEDDPERAEKLFRDALAVIGAASGPEAQRIRTDLETQLAL</sequence>
<accession>A0A418KGY6</accession>
<dbReference type="SUPFAM" id="SSF48452">
    <property type="entry name" value="TPR-like"/>
    <property type="match status" value="2"/>
</dbReference>
<comment type="caution">
    <text evidence="1">The sequence shown here is derived from an EMBL/GenBank/DDBJ whole genome shotgun (WGS) entry which is preliminary data.</text>
</comment>
<dbReference type="InterPro" id="IPR027417">
    <property type="entry name" value="P-loop_NTPase"/>
</dbReference>
<name>A0A418KGY6_9ACTN</name>
<dbReference type="PRINTS" id="PR00364">
    <property type="entry name" value="DISEASERSIST"/>
</dbReference>
<evidence type="ECO:0000313" key="2">
    <source>
        <dbReference type="Proteomes" id="UP000284057"/>
    </source>
</evidence>
<organism evidence="1 2">
    <name type="scientific">Jiangella rhizosphaerae</name>
    <dbReference type="NCBI Taxonomy" id="2293569"/>
    <lineage>
        <taxon>Bacteria</taxon>
        <taxon>Bacillati</taxon>
        <taxon>Actinomycetota</taxon>
        <taxon>Actinomycetes</taxon>
        <taxon>Jiangellales</taxon>
        <taxon>Jiangellaceae</taxon>
        <taxon>Jiangella</taxon>
    </lineage>
</organism>
<reference evidence="1 2" key="1">
    <citation type="submission" date="2018-09" db="EMBL/GenBank/DDBJ databases">
        <title>Isolation, diversity and antifungal activity of actinobacteria from wheat.</title>
        <authorList>
            <person name="Han C."/>
        </authorList>
    </citation>
    <scope>NUCLEOTIDE SEQUENCE [LARGE SCALE GENOMIC DNA]</scope>
    <source>
        <strain evidence="1 2">NEAU-YY265</strain>
    </source>
</reference>
<protein>
    <submittedName>
        <fullName evidence="1">Tetratricopeptide repeat protein</fullName>
    </submittedName>
</protein>
<proteinExistence type="predicted"/>
<dbReference type="PANTHER" id="PTHR47691">
    <property type="entry name" value="REGULATOR-RELATED"/>
    <property type="match status" value="1"/>
</dbReference>
<dbReference type="InterPro" id="IPR019734">
    <property type="entry name" value="TPR_rpt"/>
</dbReference>
<dbReference type="EMBL" id="QUAL01000427">
    <property type="protein sequence ID" value="RIQ11318.1"/>
    <property type="molecule type" value="Genomic_DNA"/>
</dbReference>
<keyword evidence="2" id="KW-1185">Reference proteome</keyword>
<dbReference type="Pfam" id="PF13424">
    <property type="entry name" value="TPR_12"/>
    <property type="match status" value="1"/>
</dbReference>
<dbReference type="SMART" id="SM00028">
    <property type="entry name" value="TPR"/>
    <property type="match status" value="5"/>
</dbReference>
<dbReference type="PANTHER" id="PTHR47691:SF3">
    <property type="entry name" value="HTH-TYPE TRANSCRIPTIONAL REGULATOR RV0890C-RELATED"/>
    <property type="match status" value="1"/>
</dbReference>
<dbReference type="AlphaFoldDB" id="A0A418KGY6"/>
<evidence type="ECO:0000313" key="1">
    <source>
        <dbReference type="EMBL" id="RIQ11318.1"/>
    </source>
</evidence>
<dbReference type="InterPro" id="IPR011990">
    <property type="entry name" value="TPR-like_helical_dom_sf"/>
</dbReference>
<dbReference type="Gene3D" id="1.25.40.10">
    <property type="entry name" value="Tetratricopeptide repeat domain"/>
    <property type="match status" value="2"/>
</dbReference>
<dbReference type="Proteomes" id="UP000284057">
    <property type="component" value="Unassembled WGS sequence"/>
</dbReference>